<evidence type="ECO:0000313" key="2">
    <source>
        <dbReference type="Proteomes" id="UP000036403"/>
    </source>
</evidence>
<sequence length="356" mass="39474">MATPLPKFTRDFPHYQKKYGIKLYDIKRFSNEPGALGMDADPTWQPQTGLSAGVPAVVTTEIDAQVIHSLVAPTKSEDIFGAEIRGDRTTRNYLFPVLENAGTTAAYGDFSQNGDSGANANWINRQYFPYQTWVKYGDLESNLMAAGQIQLVTEVRTSATMSLNKRGNLINLYGVEGLQNYGALNDPSLPPAIQPNPKAGANSATVTAWDQTEDPTAIYTDIPALFKQLNIQMMGNIDNSSKLVLVLPSELSQVLTYTNSFGITLEEMINKAYPNMKIKFLPEAGVEMSGGYNKTRFAMLFAEEVDGVRSVQTYFVDKLISHRLEAYSTHYRQKYSQASWGTVWKRPMACAIMVGI</sequence>
<proteinExistence type="predicted"/>
<reference evidence="1 2" key="1">
    <citation type="submission" date="2015-04" db="EMBL/GenBank/DDBJ databases">
        <title>Lasius niger genome sequencing.</title>
        <authorList>
            <person name="Konorov E.A."/>
            <person name="Nikitin M.A."/>
            <person name="Kirill M.V."/>
            <person name="Chang P."/>
        </authorList>
    </citation>
    <scope>NUCLEOTIDE SEQUENCE [LARGE SCALE GENOMIC DNA]</scope>
    <source>
        <tissue evidence="1">Whole</tissue>
    </source>
</reference>
<dbReference type="OrthoDB" id="10615724at2759"/>
<protein>
    <recommendedName>
        <fullName evidence="3">DUF2184 domain-containing protein</fullName>
    </recommendedName>
</protein>
<dbReference type="PaxDb" id="67767-A0A0J7JZY3"/>
<evidence type="ECO:0000313" key="1">
    <source>
        <dbReference type="EMBL" id="KMQ83622.1"/>
    </source>
</evidence>
<dbReference type="AlphaFoldDB" id="A0A0J7JZY3"/>
<gene>
    <name evidence="1" type="ORF">RF55_19535</name>
</gene>
<accession>A0A0J7JZY3</accession>
<dbReference type="Proteomes" id="UP000036403">
    <property type="component" value="Unassembled WGS sequence"/>
</dbReference>
<dbReference type="EMBL" id="LBMM01019102">
    <property type="protein sequence ID" value="KMQ83622.1"/>
    <property type="molecule type" value="Genomic_DNA"/>
</dbReference>
<comment type="caution">
    <text evidence="1">The sequence shown here is derived from an EMBL/GenBank/DDBJ whole genome shotgun (WGS) entry which is preliminary data.</text>
</comment>
<organism evidence="1 2">
    <name type="scientific">Lasius niger</name>
    <name type="common">Black garden ant</name>
    <dbReference type="NCBI Taxonomy" id="67767"/>
    <lineage>
        <taxon>Eukaryota</taxon>
        <taxon>Metazoa</taxon>
        <taxon>Ecdysozoa</taxon>
        <taxon>Arthropoda</taxon>
        <taxon>Hexapoda</taxon>
        <taxon>Insecta</taxon>
        <taxon>Pterygota</taxon>
        <taxon>Neoptera</taxon>
        <taxon>Endopterygota</taxon>
        <taxon>Hymenoptera</taxon>
        <taxon>Apocrita</taxon>
        <taxon>Aculeata</taxon>
        <taxon>Formicoidea</taxon>
        <taxon>Formicidae</taxon>
        <taxon>Formicinae</taxon>
        <taxon>Lasius</taxon>
        <taxon>Lasius</taxon>
    </lineage>
</organism>
<evidence type="ECO:0008006" key="3">
    <source>
        <dbReference type="Google" id="ProtNLM"/>
    </source>
</evidence>
<keyword evidence="2" id="KW-1185">Reference proteome</keyword>
<name>A0A0J7JZY3_LASNI</name>